<feature type="binding site" evidence="1">
    <location>
        <position position="121"/>
    </location>
    <ligand>
        <name>Mg(2+)</name>
        <dbReference type="ChEBI" id="CHEBI:18420"/>
        <label>4</label>
    </ligand>
</feature>
<keyword evidence="1" id="KW-0067">ATP-binding</keyword>
<dbReference type="HAMAP" id="MF_02128">
    <property type="entry name" value="TMP_kinase"/>
    <property type="match status" value="1"/>
</dbReference>
<feature type="binding site" evidence="1">
    <location>
        <position position="123"/>
    </location>
    <ligand>
        <name>Mg(2+)</name>
        <dbReference type="ChEBI" id="CHEBI:18420"/>
        <label>1</label>
    </ligand>
</feature>
<keyword evidence="4" id="KW-1185">Reference proteome</keyword>
<dbReference type="EMBL" id="FWFF01000017">
    <property type="protein sequence ID" value="SLM99497.1"/>
    <property type="molecule type" value="Genomic_DNA"/>
</dbReference>
<evidence type="ECO:0000259" key="2">
    <source>
        <dbReference type="Pfam" id="PF00586"/>
    </source>
</evidence>
<dbReference type="EC" id="2.7.4.16" evidence="1"/>
<feature type="binding site" evidence="1">
    <location>
        <begin position="199"/>
        <end position="200"/>
    </location>
    <ligand>
        <name>ATP</name>
        <dbReference type="ChEBI" id="CHEBI:30616"/>
    </ligand>
</feature>
<dbReference type="SUPFAM" id="SSF56042">
    <property type="entry name" value="PurM C-terminal domain-like"/>
    <property type="match status" value="1"/>
</dbReference>
<dbReference type="InterPro" id="IPR016188">
    <property type="entry name" value="PurM-like_N"/>
</dbReference>
<keyword evidence="1" id="KW-0784">Thiamine biosynthesis</keyword>
<dbReference type="Gene3D" id="3.30.1330.10">
    <property type="entry name" value="PurM-like, N-terminal domain"/>
    <property type="match status" value="1"/>
</dbReference>
<feature type="binding site" evidence="1">
    <location>
        <position position="318"/>
    </location>
    <ligand>
        <name>Mg(2+)</name>
        <dbReference type="ChEBI" id="CHEBI:18420"/>
        <label>5</label>
    </ligand>
</feature>
<comment type="function">
    <text evidence="1">Catalyzes the ATP-dependent phosphorylation of thiamine-monophosphate (TMP) to form thiamine-pyrophosphate (TPP), the active form of vitamin B1.</text>
</comment>
<feature type="binding site" evidence="1">
    <location>
        <position position="317"/>
    </location>
    <ligand>
        <name>ATP</name>
        <dbReference type="ChEBI" id="CHEBI:30616"/>
    </ligand>
</feature>
<feature type="binding site" evidence="1">
    <location>
        <position position="108"/>
    </location>
    <ligand>
        <name>Mg(2+)</name>
        <dbReference type="ChEBI" id="CHEBI:18420"/>
        <label>3</label>
    </ligand>
</feature>
<dbReference type="GO" id="GO:0009228">
    <property type="term" value="P:thiamine biosynthetic process"/>
    <property type="evidence" value="ECO:0007669"/>
    <property type="project" value="UniProtKB-KW"/>
</dbReference>
<feature type="binding site" evidence="1">
    <location>
        <position position="152"/>
    </location>
    <ligand>
        <name>Mg(2+)</name>
        <dbReference type="ChEBI" id="CHEBI:18420"/>
        <label>2</label>
    </ligand>
</feature>
<evidence type="ECO:0000313" key="4">
    <source>
        <dbReference type="Proteomes" id="UP000196581"/>
    </source>
</evidence>
<evidence type="ECO:0000256" key="1">
    <source>
        <dbReference type="HAMAP-Rule" id="MF_02128"/>
    </source>
</evidence>
<comment type="caution">
    <text evidence="1">Lacks conserved residue(s) required for the propagation of feature annotation.</text>
</comment>
<feature type="binding site" evidence="1">
    <location>
        <position position="123"/>
    </location>
    <ligand>
        <name>Mg(2+)</name>
        <dbReference type="ChEBI" id="CHEBI:18420"/>
        <label>2</label>
    </ligand>
</feature>
<dbReference type="Proteomes" id="UP000196581">
    <property type="component" value="Unassembled WGS sequence"/>
</dbReference>
<organism evidence="3 4">
    <name type="scientific">Brevibacterium yomogidense</name>
    <dbReference type="NCBI Taxonomy" id="946573"/>
    <lineage>
        <taxon>Bacteria</taxon>
        <taxon>Bacillati</taxon>
        <taxon>Actinomycetota</taxon>
        <taxon>Actinomycetes</taxon>
        <taxon>Micrococcales</taxon>
        <taxon>Brevibacteriaceae</taxon>
        <taxon>Brevibacterium</taxon>
    </lineage>
</organism>
<sequence length="458" mass="46725">MLRVLVVAETRSVVSRHGTDDPAHALRVPRARLAHASRTHCARLTHALRTPRARTARAGGRSRVRACRHTGGMSTEPTFADLGEDRIVARILARIPAAEQVLIGPGDDAAVSEAPGRLVSTADMLVEGEDFLHGWLDPRRLGVKAAAQNLADVCAMGARPTGLLLSLAAPGSTSAAFVDGLVDGLVEEAARAGASVLGGDLSEAPQIVIAVTALGSLPVDALPFTRTAAEAGYDVLLGGQTGWAAAGLDLLLASGGVLPDSVPPLHARAIEAQRAPRPEYESVDVLRTSLDAFGAVGEDSAAGWAADATRAALIDLSDGLASDAGRMARASGVVIDLDGTALDALAQDLIPLAADVLARRGAPESSGDDAATGEDRALALARRWVLTGGEDHGFLTAVPAGADPLGWTSIGRVRSVTGSGDDALGSPGVCVDGVPLADSGFVRADPDGGFRHFSGVEG</sequence>
<dbReference type="GO" id="GO:0009030">
    <property type="term" value="F:thiamine-phosphate kinase activity"/>
    <property type="evidence" value="ECO:0007669"/>
    <property type="project" value="UniProtKB-UniRule"/>
</dbReference>
<feature type="domain" description="PurM-like N-terminal" evidence="2">
    <location>
        <begin position="106"/>
        <end position="216"/>
    </location>
</feature>
<dbReference type="UniPathway" id="UPA00060">
    <property type="reaction ID" value="UER00142"/>
</dbReference>
<reference evidence="4" key="1">
    <citation type="submission" date="2017-02" db="EMBL/GenBank/DDBJ databases">
        <authorList>
            <person name="Dridi B."/>
        </authorList>
    </citation>
    <scope>NUCLEOTIDE SEQUENCE [LARGE SCALE GENOMIC DNA]</scope>
    <source>
        <strain evidence="4">B Co 03.10</strain>
    </source>
</reference>
<feature type="binding site" evidence="1">
    <location>
        <position position="315"/>
    </location>
    <ligand>
        <name>Mg(2+)</name>
        <dbReference type="ChEBI" id="CHEBI:18420"/>
        <label>3</label>
    </ligand>
</feature>
<dbReference type="PANTHER" id="PTHR30270:SF0">
    <property type="entry name" value="THIAMINE-MONOPHOSPHATE KINASE"/>
    <property type="match status" value="1"/>
</dbReference>
<dbReference type="GO" id="GO:0000287">
    <property type="term" value="F:magnesium ion binding"/>
    <property type="evidence" value="ECO:0007669"/>
    <property type="project" value="UniProtKB-UniRule"/>
</dbReference>
<feature type="binding site" evidence="1">
    <location>
        <position position="200"/>
    </location>
    <ligand>
        <name>Mg(2+)</name>
        <dbReference type="ChEBI" id="CHEBI:18420"/>
        <label>1</label>
    </ligand>
</feature>
<feature type="binding site" evidence="1">
    <location>
        <position position="226"/>
    </location>
    <ligand>
        <name>ATP</name>
        <dbReference type="ChEBI" id="CHEBI:30616"/>
    </ligand>
</feature>
<dbReference type="AlphaFoldDB" id="A0A1X6XLU5"/>
<keyword evidence="1 3" id="KW-0808">Transferase</keyword>
<keyword evidence="1 3" id="KW-0418">Kinase</keyword>
<keyword evidence="1" id="KW-0479">Metal-binding</keyword>
<keyword evidence="1" id="KW-0547">Nucleotide-binding</keyword>
<dbReference type="InterPro" id="IPR036921">
    <property type="entry name" value="PurM-like_N_sf"/>
</dbReference>
<dbReference type="CDD" id="cd02194">
    <property type="entry name" value="ThiL"/>
    <property type="match status" value="1"/>
</dbReference>
<dbReference type="GO" id="GO:0009229">
    <property type="term" value="P:thiamine diphosphate biosynthetic process"/>
    <property type="evidence" value="ECO:0007669"/>
    <property type="project" value="UniProtKB-UniRule"/>
</dbReference>
<feature type="binding site" evidence="1">
    <location>
        <position position="130"/>
    </location>
    <ligand>
        <name>substrate</name>
    </ligand>
</feature>
<comment type="pathway">
    <text evidence="1">Cofactor biosynthesis; thiamine diphosphate biosynthesis; thiamine diphosphate from thiamine phosphate: step 1/1.</text>
</comment>
<proteinExistence type="inferred from homology"/>
<comment type="miscellaneous">
    <text evidence="1">Reaction mechanism of ThiL seems to utilize a direct, inline transfer of the gamma-phosphate of ATP to TMP rather than a phosphorylated enzyme intermediate.</text>
</comment>
<dbReference type="PANTHER" id="PTHR30270">
    <property type="entry name" value="THIAMINE-MONOPHOSPHATE KINASE"/>
    <property type="match status" value="1"/>
</dbReference>
<accession>A0A1X6XLU5</accession>
<dbReference type="InterPro" id="IPR006283">
    <property type="entry name" value="ThiL-like"/>
</dbReference>
<comment type="catalytic activity">
    <reaction evidence="1">
        <text>thiamine phosphate + ATP = thiamine diphosphate + ADP</text>
        <dbReference type="Rhea" id="RHEA:15913"/>
        <dbReference type="ChEBI" id="CHEBI:30616"/>
        <dbReference type="ChEBI" id="CHEBI:37575"/>
        <dbReference type="ChEBI" id="CHEBI:58937"/>
        <dbReference type="ChEBI" id="CHEBI:456216"/>
        <dbReference type="EC" id="2.7.4.16"/>
    </reaction>
</comment>
<evidence type="ECO:0000313" key="3">
    <source>
        <dbReference type="EMBL" id="SLM99497.1"/>
    </source>
</evidence>
<feature type="binding site" evidence="1">
    <location>
        <position position="390"/>
    </location>
    <ligand>
        <name>substrate</name>
    </ligand>
</feature>
<gene>
    <name evidence="1" type="primary">thiL</name>
    <name evidence="3" type="ORF">FM105_11200</name>
</gene>
<feature type="binding site" evidence="1">
    <location>
        <position position="152"/>
    </location>
    <ligand>
        <name>Mg(2+)</name>
        <dbReference type="ChEBI" id="CHEBI:18420"/>
        <label>3</label>
    </ligand>
</feature>
<keyword evidence="1" id="KW-0460">Magnesium</keyword>
<feature type="binding site" evidence="1">
    <location>
        <position position="108"/>
    </location>
    <ligand>
        <name>Mg(2+)</name>
        <dbReference type="ChEBI" id="CHEBI:18420"/>
        <label>4</label>
    </ligand>
</feature>
<comment type="similarity">
    <text evidence="1">Belongs to the thiamine-monophosphate kinase family.</text>
</comment>
<feature type="binding site" evidence="1">
    <location>
        <position position="450"/>
    </location>
    <ligand>
        <name>substrate</name>
    </ligand>
</feature>
<dbReference type="GO" id="GO:0005524">
    <property type="term" value="F:ATP binding"/>
    <property type="evidence" value="ECO:0007669"/>
    <property type="project" value="UniProtKB-UniRule"/>
</dbReference>
<name>A0A1X6XLU5_9MICO</name>
<dbReference type="Gene3D" id="3.90.650.10">
    <property type="entry name" value="PurM-like C-terminal domain"/>
    <property type="match status" value="1"/>
</dbReference>
<dbReference type="InterPro" id="IPR036676">
    <property type="entry name" value="PurM-like_C_sf"/>
</dbReference>
<protein>
    <recommendedName>
        <fullName evidence="1">Thiamine-monophosphate kinase</fullName>
        <shortName evidence="1">TMP kinase</shortName>
        <shortName evidence="1">Thiamine-phosphate kinase</shortName>
        <ecNumber evidence="1">2.7.4.16</ecNumber>
    </recommendedName>
</protein>
<dbReference type="SUPFAM" id="SSF55326">
    <property type="entry name" value="PurM N-terminal domain-like"/>
    <property type="match status" value="1"/>
</dbReference>
<dbReference type="Pfam" id="PF00586">
    <property type="entry name" value="AIRS"/>
    <property type="match status" value="1"/>
</dbReference>
<feature type="binding site" evidence="1">
    <location>
        <position position="152"/>
    </location>
    <ligand>
        <name>Mg(2+)</name>
        <dbReference type="ChEBI" id="CHEBI:18420"/>
        <label>4</label>
    </ligand>
</feature>